<feature type="transmembrane region" description="Helical" evidence="1">
    <location>
        <begin position="160"/>
        <end position="182"/>
    </location>
</feature>
<protein>
    <submittedName>
        <fullName evidence="2">Uncharacterized protein</fullName>
    </submittedName>
</protein>
<keyword evidence="1" id="KW-0812">Transmembrane</keyword>
<feature type="transmembrane region" description="Helical" evidence="1">
    <location>
        <begin position="213"/>
        <end position="240"/>
    </location>
</feature>
<sequence length="306" mass="33677">MFQLYKQRNFSALINDTFSFFKTHGKNYLKSYFIISGSILLVISLVTFLLAKFFLGYTEGTISMIGKSMFVILGALAYFLFIVLSLVCYSVAVFYLKAIQEKDAPETKDVVALLKAKLGKIILFPIASLISFLPLTFLVFFITAFVMGLIFAALGLFGSILGFFVFAVMGSFMASWVLLSFYDNLTKDNGFFTSMGNGFTMVLNGFWKNVGATAIMGIIVFAVMFCVTALPGLIGTFTLLDQANPEMFDESISILSIIGTIFSVLLSFAITNLALIGQGMIYYSNEEEKGNNSLHSQIDLIGGESE</sequence>
<evidence type="ECO:0000313" key="3">
    <source>
        <dbReference type="Proteomes" id="UP000289775"/>
    </source>
</evidence>
<dbReference type="OrthoDB" id="1149172at2"/>
<keyword evidence="1" id="KW-1133">Transmembrane helix</keyword>
<dbReference type="Proteomes" id="UP000289775">
    <property type="component" value="Unassembled WGS sequence"/>
</dbReference>
<reference evidence="2 3" key="1">
    <citation type="submission" date="2014-12" db="EMBL/GenBank/DDBJ databases">
        <title>Genome sequence of Flavobacterium beibuense RSKm HC5.</title>
        <authorList>
            <person name="Kim J.F."/>
            <person name="Song J.Y."/>
            <person name="Kwak M.-J."/>
            <person name="Lee S.-W."/>
        </authorList>
    </citation>
    <scope>NUCLEOTIDE SEQUENCE [LARGE SCALE GENOMIC DNA]</scope>
    <source>
        <strain evidence="2 3">RSKm HC5</strain>
    </source>
</reference>
<comment type="caution">
    <text evidence="2">The sequence shown here is derived from an EMBL/GenBank/DDBJ whole genome shotgun (WGS) entry which is preliminary data.</text>
</comment>
<dbReference type="AlphaFoldDB" id="A0A444W7J7"/>
<keyword evidence="1" id="KW-0472">Membrane</keyword>
<accession>A0A444W7J7</accession>
<feature type="transmembrane region" description="Helical" evidence="1">
    <location>
        <begin position="252"/>
        <end position="276"/>
    </location>
</feature>
<keyword evidence="3" id="KW-1185">Reference proteome</keyword>
<evidence type="ECO:0000313" key="2">
    <source>
        <dbReference type="EMBL" id="RYJ41849.1"/>
    </source>
</evidence>
<organism evidence="2 3">
    <name type="scientific">Flavobacterium beibuense</name>
    <dbReference type="NCBI Taxonomy" id="657326"/>
    <lineage>
        <taxon>Bacteria</taxon>
        <taxon>Pseudomonadati</taxon>
        <taxon>Bacteroidota</taxon>
        <taxon>Flavobacteriia</taxon>
        <taxon>Flavobacteriales</taxon>
        <taxon>Flavobacteriaceae</taxon>
        <taxon>Flavobacterium</taxon>
    </lineage>
</organism>
<name>A0A444W7J7_9FLAO</name>
<feature type="transmembrane region" description="Helical" evidence="1">
    <location>
        <begin position="69"/>
        <end position="96"/>
    </location>
</feature>
<dbReference type="EMBL" id="JUIW01000009">
    <property type="protein sequence ID" value="RYJ41849.1"/>
    <property type="molecule type" value="Genomic_DNA"/>
</dbReference>
<feature type="transmembrane region" description="Helical" evidence="1">
    <location>
        <begin position="32"/>
        <end position="57"/>
    </location>
</feature>
<dbReference type="RefSeq" id="WP_129751859.1">
    <property type="nucleotide sequence ID" value="NZ_JUIW01000009.1"/>
</dbReference>
<proteinExistence type="predicted"/>
<gene>
    <name evidence="2" type="ORF">NU09_2774</name>
</gene>
<feature type="transmembrane region" description="Helical" evidence="1">
    <location>
        <begin position="121"/>
        <end position="154"/>
    </location>
</feature>
<evidence type="ECO:0000256" key="1">
    <source>
        <dbReference type="SAM" id="Phobius"/>
    </source>
</evidence>